<dbReference type="SUPFAM" id="SSF52777">
    <property type="entry name" value="CoA-dependent acyltransferases"/>
    <property type="match status" value="1"/>
</dbReference>
<reference evidence="3 4" key="1">
    <citation type="submission" date="2019-04" db="EMBL/GenBank/DDBJ databases">
        <title>Friends and foes A comparative genomics study of 23 Aspergillus species from section Flavi.</title>
        <authorList>
            <consortium name="DOE Joint Genome Institute"/>
            <person name="Kjaerbolling I."/>
            <person name="Vesth T."/>
            <person name="Frisvad J.C."/>
            <person name="Nybo J.L."/>
            <person name="Theobald S."/>
            <person name="Kildgaard S."/>
            <person name="Isbrandt T."/>
            <person name="Kuo A."/>
            <person name="Sato A."/>
            <person name="Lyhne E.K."/>
            <person name="Kogle M.E."/>
            <person name="Wiebenga A."/>
            <person name="Kun R.S."/>
            <person name="Lubbers R.J."/>
            <person name="Makela M.R."/>
            <person name="Barry K."/>
            <person name="Chovatia M."/>
            <person name="Clum A."/>
            <person name="Daum C."/>
            <person name="Haridas S."/>
            <person name="He G."/>
            <person name="LaButti K."/>
            <person name="Lipzen A."/>
            <person name="Mondo S."/>
            <person name="Riley R."/>
            <person name="Salamov A."/>
            <person name="Simmons B.A."/>
            <person name="Magnuson J.K."/>
            <person name="Henrissat B."/>
            <person name="Mortensen U.H."/>
            <person name="Larsen T.O."/>
            <person name="Devries R.P."/>
            <person name="Grigoriev I.V."/>
            <person name="Machida M."/>
            <person name="Baker S.E."/>
            <person name="Andersen M.R."/>
        </authorList>
    </citation>
    <scope>NUCLEOTIDE SEQUENCE [LARGE SCALE GENOMIC DNA]</scope>
    <source>
        <strain evidence="3 4">CBS 117626</strain>
    </source>
</reference>
<dbReference type="OrthoDB" id="416786at2759"/>
<dbReference type="Proteomes" id="UP000326950">
    <property type="component" value="Unassembled WGS sequence"/>
</dbReference>
<proteinExistence type="inferred from homology"/>
<dbReference type="EMBL" id="ML738704">
    <property type="protein sequence ID" value="KAE8158080.1"/>
    <property type="molecule type" value="Genomic_DNA"/>
</dbReference>
<evidence type="ECO:0000259" key="2">
    <source>
        <dbReference type="Pfam" id="PF00668"/>
    </source>
</evidence>
<protein>
    <recommendedName>
        <fullName evidence="2">Condensation domain-containing protein</fullName>
    </recommendedName>
</protein>
<organism evidence="3 4">
    <name type="scientific">Aspergillus tamarii</name>
    <dbReference type="NCBI Taxonomy" id="41984"/>
    <lineage>
        <taxon>Eukaryota</taxon>
        <taxon>Fungi</taxon>
        <taxon>Dikarya</taxon>
        <taxon>Ascomycota</taxon>
        <taxon>Pezizomycotina</taxon>
        <taxon>Eurotiomycetes</taxon>
        <taxon>Eurotiomycetidae</taxon>
        <taxon>Eurotiales</taxon>
        <taxon>Aspergillaceae</taxon>
        <taxon>Aspergillus</taxon>
        <taxon>Aspergillus subgen. Circumdati</taxon>
    </lineage>
</organism>
<accession>A0A5N6UHP3</accession>
<dbReference type="Gene3D" id="3.30.559.10">
    <property type="entry name" value="Chloramphenicol acetyltransferase-like domain"/>
    <property type="match status" value="1"/>
</dbReference>
<evidence type="ECO:0000313" key="3">
    <source>
        <dbReference type="EMBL" id="KAE8158080.1"/>
    </source>
</evidence>
<feature type="domain" description="Condensation" evidence="2">
    <location>
        <begin position="12"/>
        <end position="266"/>
    </location>
</feature>
<dbReference type="AlphaFoldDB" id="A0A5N6UHP3"/>
<name>A0A5N6UHP3_ASPTM</name>
<sequence>MEQQHALDDAASSSSIFVDEWSQLYGGKTPNGKPVPFSKYIASIHSYSRVSDKTFWTEYLKDISPCLLSSHDSPIHRGNLHSTSIQLDYMRNITKFCAAHDITIAIFFKSLWAALLQRLTNLTDIPFGYLVSTQSAPGVEATGSTGFYLNMLIQRLNIDKSTKMTRVLDIIQEDYGQTLTHQFQALEALNASIPSRVFGTLVNHRRNAIDTKETRPLRFEPVEWSDEMDFDIVFEVDESEDNLQATLTYWDDRVEEEMASKASKMFT</sequence>
<dbReference type="Gene3D" id="3.30.559.30">
    <property type="entry name" value="Nonribosomal peptide synthetase, condensation domain"/>
    <property type="match status" value="1"/>
</dbReference>
<dbReference type="GO" id="GO:0003824">
    <property type="term" value="F:catalytic activity"/>
    <property type="evidence" value="ECO:0007669"/>
    <property type="project" value="InterPro"/>
</dbReference>
<dbReference type="Pfam" id="PF00668">
    <property type="entry name" value="Condensation"/>
    <property type="match status" value="1"/>
</dbReference>
<evidence type="ECO:0000313" key="4">
    <source>
        <dbReference type="Proteomes" id="UP000326950"/>
    </source>
</evidence>
<comment type="similarity">
    <text evidence="1">Belongs to the NRP synthetase family.</text>
</comment>
<dbReference type="InterPro" id="IPR001242">
    <property type="entry name" value="Condensation_dom"/>
</dbReference>
<keyword evidence="4" id="KW-1185">Reference proteome</keyword>
<gene>
    <name evidence="3" type="ORF">BDV40DRAFT_304514</name>
</gene>
<dbReference type="InterPro" id="IPR023213">
    <property type="entry name" value="CAT-like_dom_sf"/>
</dbReference>
<dbReference type="PANTHER" id="PTHR45398:SF1">
    <property type="entry name" value="ENZYME, PUTATIVE (JCVI)-RELATED"/>
    <property type="match status" value="1"/>
</dbReference>
<dbReference type="PANTHER" id="PTHR45398">
    <property type="match status" value="1"/>
</dbReference>
<evidence type="ECO:0000256" key="1">
    <source>
        <dbReference type="ARBA" id="ARBA00029454"/>
    </source>
</evidence>